<sequence>MGGDDHRCEWRERAEALEARLAQVEATLEKLQRHQFGARSEKMPPISEAIRDPAHAEAERIAAQQKRRENAEKKRQLVARKIVHEVREDQKSCPKCGGHEFTPLGEGKVTELYELVPARIERQLHVQKKVRCRCGETIITADGPAKVFDKTRFGPTFMAQVAVSKCADSLPLYRQAKAYRRTGVEVNDSTLGDLFHRTAELVDPLYERLLHLVAEKEIVLADETTHRVQAKGKTRTAWIWSFIARDEAERELIAYVFSRSRSGETPVRVLEGTIGKLLVDGYEGYNKVTLPGGRERAGCWAHARRKFFDAQSTATAAAKHAMELILELYKIERAALDADLLGTPEHLAMRQTRSRVVIDEIRAWLDAVQGRHPPRSPIGVAIGYALGQWNELTLFLTDPHLPIDNNASEGALRVCALGRKNFLFVGTDAAGENLAGLYSLIATCEANGINPVDYLADVLLRVQTHPASRIDELLPHNWTPPRPEPSA</sequence>
<dbReference type="HOGENOM" id="CLU_023034_0_0_7"/>
<dbReference type="InterPro" id="IPR052344">
    <property type="entry name" value="Transposase-related"/>
</dbReference>
<feature type="domain" description="Transposase IS66 zinc-finger binding" evidence="3">
    <location>
        <begin position="91"/>
        <end position="134"/>
    </location>
</feature>
<dbReference type="InterPro" id="IPR024474">
    <property type="entry name" value="Znf_dom_IS66"/>
</dbReference>
<gene>
    <name evidence="5" type="ordered locus">A2cp1_0026</name>
    <name evidence="6" type="ordered locus">A2cp1_2538</name>
</gene>
<organism evidence="5 7">
    <name type="scientific">Anaeromyxobacter dehalogenans (strain ATCC BAA-258 / DSM 21875 / 2CP-1)</name>
    <dbReference type="NCBI Taxonomy" id="455488"/>
    <lineage>
        <taxon>Bacteria</taxon>
        <taxon>Pseudomonadati</taxon>
        <taxon>Myxococcota</taxon>
        <taxon>Myxococcia</taxon>
        <taxon>Myxococcales</taxon>
        <taxon>Cystobacterineae</taxon>
        <taxon>Anaeromyxobacteraceae</taxon>
        <taxon>Anaeromyxobacter</taxon>
    </lineage>
</organism>
<evidence type="ECO:0000313" key="7">
    <source>
        <dbReference type="Proteomes" id="UP000007089"/>
    </source>
</evidence>
<keyword evidence="1" id="KW-0175">Coiled coil</keyword>
<feature type="domain" description="Transposase IS66 C-terminal" evidence="4">
    <location>
        <begin position="439"/>
        <end position="476"/>
    </location>
</feature>
<dbReference type="PANTHER" id="PTHR33678:SF1">
    <property type="entry name" value="BLL1576 PROTEIN"/>
    <property type="match status" value="1"/>
</dbReference>
<name>B8J7P5_ANAD2</name>
<protein>
    <submittedName>
        <fullName evidence="5">Transposase IS66</fullName>
    </submittedName>
</protein>
<dbReference type="PANTHER" id="PTHR33678">
    <property type="entry name" value="BLL1576 PROTEIN"/>
    <property type="match status" value="1"/>
</dbReference>
<dbReference type="Pfam" id="PF13005">
    <property type="entry name" value="zf-IS66"/>
    <property type="match status" value="1"/>
</dbReference>
<dbReference type="RefSeq" id="WP_012631481.1">
    <property type="nucleotide sequence ID" value="NC_011891.1"/>
</dbReference>
<dbReference type="InterPro" id="IPR039552">
    <property type="entry name" value="IS66_C"/>
</dbReference>
<evidence type="ECO:0000256" key="1">
    <source>
        <dbReference type="SAM" id="Coils"/>
    </source>
</evidence>
<evidence type="ECO:0000259" key="3">
    <source>
        <dbReference type="Pfam" id="PF13005"/>
    </source>
</evidence>
<dbReference type="AlphaFoldDB" id="B8J7P5"/>
<evidence type="ECO:0000313" key="6">
    <source>
        <dbReference type="EMBL" id="ACL65875.1"/>
    </source>
</evidence>
<accession>B8J7P5</accession>
<feature type="coiled-coil region" evidence="1">
    <location>
        <begin position="14"/>
        <end position="81"/>
    </location>
</feature>
<dbReference type="NCBIfam" id="NF033517">
    <property type="entry name" value="transpos_IS66"/>
    <property type="match status" value="1"/>
</dbReference>
<dbReference type="KEGG" id="acp:A2cp1_2538"/>
<dbReference type="Pfam" id="PF13817">
    <property type="entry name" value="DDE_Tnp_IS66_C"/>
    <property type="match status" value="1"/>
</dbReference>
<evidence type="ECO:0000313" key="5">
    <source>
        <dbReference type="EMBL" id="ACL63387.1"/>
    </source>
</evidence>
<dbReference type="KEGG" id="acp:A2cp1_0026"/>
<dbReference type="Proteomes" id="UP000007089">
    <property type="component" value="Chromosome"/>
</dbReference>
<dbReference type="EMBL" id="CP001359">
    <property type="protein sequence ID" value="ACL63387.1"/>
    <property type="molecule type" value="Genomic_DNA"/>
</dbReference>
<keyword evidence="7" id="KW-1185">Reference proteome</keyword>
<reference evidence="7" key="1">
    <citation type="submission" date="2009-01" db="EMBL/GenBank/DDBJ databases">
        <title>Complete sequence of Anaeromyxobacter dehalogenans 2CP-1.</title>
        <authorList>
            <person name="Lucas S."/>
            <person name="Copeland A."/>
            <person name="Lapidus A."/>
            <person name="Glavina del Rio T."/>
            <person name="Dalin E."/>
            <person name="Tice H."/>
            <person name="Bruce D."/>
            <person name="Goodwin L."/>
            <person name="Pitluck S."/>
            <person name="Saunders E."/>
            <person name="Brettin T."/>
            <person name="Detter J.C."/>
            <person name="Han C."/>
            <person name="Larimer F."/>
            <person name="Land M."/>
            <person name="Hauser L."/>
            <person name="Kyrpides N."/>
            <person name="Ovchinnikova G."/>
            <person name="Beliaev A.S."/>
            <person name="Richardson P."/>
        </authorList>
    </citation>
    <scope>NUCLEOTIDE SEQUENCE [LARGE SCALE GENOMIC DNA]</scope>
    <source>
        <strain evidence="7">ATCC BAA-258 / DSM 21875 / 2CP-1</strain>
    </source>
</reference>
<feature type="domain" description="Transposase IS66 central" evidence="2">
    <location>
        <begin position="150"/>
        <end position="432"/>
    </location>
</feature>
<evidence type="ECO:0000259" key="2">
    <source>
        <dbReference type="Pfam" id="PF03050"/>
    </source>
</evidence>
<dbReference type="InterPro" id="IPR004291">
    <property type="entry name" value="Transposase_IS66_central"/>
</dbReference>
<dbReference type="Pfam" id="PF03050">
    <property type="entry name" value="DDE_Tnp_IS66"/>
    <property type="match status" value="1"/>
</dbReference>
<dbReference type="EMBL" id="CP001359">
    <property type="protein sequence ID" value="ACL65875.1"/>
    <property type="molecule type" value="Genomic_DNA"/>
</dbReference>
<evidence type="ECO:0000259" key="4">
    <source>
        <dbReference type="Pfam" id="PF13817"/>
    </source>
</evidence>
<proteinExistence type="predicted"/>